<accession>A0A9D1RZA4</accession>
<dbReference type="EMBL" id="DXFZ01000094">
    <property type="protein sequence ID" value="HIW96370.1"/>
    <property type="molecule type" value="Genomic_DNA"/>
</dbReference>
<proteinExistence type="predicted"/>
<dbReference type="AlphaFoldDB" id="A0A9D1RZA4"/>
<dbReference type="SUPFAM" id="SSF52540">
    <property type="entry name" value="P-loop containing nucleoside triphosphate hydrolases"/>
    <property type="match status" value="1"/>
</dbReference>
<sequence>MPTKRPLTVLMDGRSGAGKTTLADELASLMAEVTGRAPQVVHMDDLYRGWGGMEAGQEILASQVLAREGAGFEPWDWNAGSAGARVPVDASGDLIVEGCGAVCEQAVQAAWIRSGARVCTVWVEAPVQLRKQRALARDPEFAEFWDFWAGQEDKHLATMPETDVVVEVTDTGHGGWDQP</sequence>
<reference evidence="1" key="2">
    <citation type="submission" date="2021-04" db="EMBL/GenBank/DDBJ databases">
        <authorList>
            <person name="Gilroy R."/>
        </authorList>
    </citation>
    <scope>NUCLEOTIDE SEQUENCE</scope>
    <source>
        <strain evidence="1">4376</strain>
    </source>
</reference>
<name>A0A9D1RZA4_9CORY</name>
<organism evidence="1 2">
    <name type="scientific">Candidatus Corynebacterium gallistercoris</name>
    <dbReference type="NCBI Taxonomy" id="2838530"/>
    <lineage>
        <taxon>Bacteria</taxon>
        <taxon>Bacillati</taxon>
        <taxon>Actinomycetota</taxon>
        <taxon>Actinomycetes</taxon>
        <taxon>Mycobacteriales</taxon>
        <taxon>Corynebacteriaceae</taxon>
        <taxon>Corynebacterium</taxon>
    </lineage>
</organism>
<dbReference type="Gene3D" id="3.40.50.300">
    <property type="entry name" value="P-loop containing nucleotide triphosphate hydrolases"/>
    <property type="match status" value="1"/>
</dbReference>
<dbReference type="InterPro" id="IPR027417">
    <property type="entry name" value="P-loop_NTPase"/>
</dbReference>
<evidence type="ECO:0000313" key="1">
    <source>
        <dbReference type="EMBL" id="HIW96370.1"/>
    </source>
</evidence>
<evidence type="ECO:0000313" key="2">
    <source>
        <dbReference type="Proteomes" id="UP000824189"/>
    </source>
</evidence>
<protein>
    <submittedName>
        <fullName evidence="1">Uncharacterized protein</fullName>
    </submittedName>
</protein>
<comment type="caution">
    <text evidence="1">The sequence shown here is derived from an EMBL/GenBank/DDBJ whole genome shotgun (WGS) entry which is preliminary data.</text>
</comment>
<gene>
    <name evidence="1" type="ORF">H9867_07815</name>
</gene>
<reference evidence="1" key="1">
    <citation type="journal article" date="2021" name="PeerJ">
        <title>Extensive microbial diversity within the chicken gut microbiome revealed by metagenomics and culture.</title>
        <authorList>
            <person name="Gilroy R."/>
            <person name="Ravi A."/>
            <person name="Getino M."/>
            <person name="Pursley I."/>
            <person name="Horton D.L."/>
            <person name="Alikhan N.F."/>
            <person name="Baker D."/>
            <person name="Gharbi K."/>
            <person name="Hall N."/>
            <person name="Watson M."/>
            <person name="Adriaenssens E.M."/>
            <person name="Foster-Nyarko E."/>
            <person name="Jarju S."/>
            <person name="Secka A."/>
            <person name="Antonio M."/>
            <person name="Oren A."/>
            <person name="Chaudhuri R.R."/>
            <person name="La Ragione R."/>
            <person name="Hildebrand F."/>
            <person name="Pallen M.J."/>
        </authorList>
    </citation>
    <scope>NUCLEOTIDE SEQUENCE</scope>
    <source>
        <strain evidence="1">4376</strain>
    </source>
</reference>
<dbReference type="Proteomes" id="UP000824189">
    <property type="component" value="Unassembled WGS sequence"/>
</dbReference>